<evidence type="ECO:0000313" key="3">
    <source>
        <dbReference type="Proteomes" id="UP000499080"/>
    </source>
</evidence>
<feature type="compositionally biased region" description="Basic and acidic residues" evidence="1">
    <location>
        <begin position="95"/>
        <end position="111"/>
    </location>
</feature>
<accession>A0A4Y2N150</accession>
<evidence type="ECO:0000256" key="1">
    <source>
        <dbReference type="SAM" id="MobiDB-lite"/>
    </source>
</evidence>
<dbReference type="EMBL" id="BGPR01125641">
    <property type="protein sequence ID" value="GBN32713.1"/>
    <property type="molecule type" value="Genomic_DNA"/>
</dbReference>
<organism evidence="2 3">
    <name type="scientific">Araneus ventricosus</name>
    <name type="common">Orbweaver spider</name>
    <name type="synonym">Epeira ventricosa</name>
    <dbReference type="NCBI Taxonomy" id="182803"/>
    <lineage>
        <taxon>Eukaryota</taxon>
        <taxon>Metazoa</taxon>
        <taxon>Ecdysozoa</taxon>
        <taxon>Arthropoda</taxon>
        <taxon>Chelicerata</taxon>
        <taxon>Arachnida</taxon>
        <taxon>Araneae</taxon>
        <taxon>Araneomorphae</taxon>
        <taxon>Entelegynae</taxon>
        <taxon>Araneoidea</taxon>
        <taxon>Araneidae</taxon>
        <taxon>Araneus</taxon>
    </lineage>
</organism>
<dbReference type="AlphaFoldDB" id="A0A4Y2N150"/>
<sequence>MTFSCGHFFRRKQNEAIKQNVPISLRIQIVVVLPRAGLNPERASQGRLTGGARSLSRAIRKNRYRPCPRFRRRKRGRETAFVSLLPAFISREKRRTPAADSRRRKQMYDKA</sequence>
<evidence type="ECO:0000313" key="2">
    <source>
        <dbReference type="EMBL" id="GBN32713.1"/>
    </source>
</evidence>
<comment type="caution">
    <text evidence="2">The sequence shown here is derived from an EMBL/GenBank/DDBJ whole genome shotgun (WGS) entry which is preliminary data.</text>
</comment>
<feature type="region of interest" description="Disordered" evidence="1">
    <location>
        <begin position="92"/>
        <end position="111"/>
    </location>
</feature>
<dbReference type="Proteomes" id="UP000499080">
    <property type="component" value="Unassembled WGS sequence"/>
</dbReference>
<protein>
    <submittedName>
        <fullName evidence="2">Uncharacterized protein</fullName>
    </submittedName>
</protein>
<gene>
    <name evidence="2" type="ORF">AVEN_111481_1</name>
</gene>
<name>A0A4Y2N150_ARAVE</name>
<keyword evidence="3" id="KW-1185">Reference proteome</keyword>
<reference evidence="2 3" key="1">
    <citation type="journal article" date="2019" name="Sci. Rep.">
        <title>Orb-weaving spider Araneus ventricosus genome elucidates the spidroin gene catalogue.</title>
        <authorList>
            <person name="Kono N."/>
            <person name="Nakamura H."/>
            <person name="Ohtoshi R."/>
            <person name="Moran D.A.P."/>
            <person name="Shinohara A."/>
            <person name="Yoshida Y."/>
            <person name="Fujiwara M."/>
            <person name="Mori M."/>
            <person name="Tomita M."/>
            <person name="Arakawa K."/>
        </authorList>
    </citation>
    <scope>NUCLEOTIDE SEQUENCE [LARGE SCALE GENOMIC DNA]</scope>
</reference>
<proteinExistence type="predicted"/>